<reference evidence="1" key="1">
    <citation type="journal article" date="2023" name="Genome Biol. Evol.">
        <title>Long-read-based Genome Assembly of Drosophila gunungcola Reveals Fewer Chemosensory Genes in Flower-breeding Species.</title>
        <authorList>
            <person name="Negi A."/>
            <person name="Liao B.Y."/>
            <person name="Yeh S.D."/>
        </authorList>
    </citation>
    <scope>NUCLEOTIDE SEQUENCE</scope>
    <source>
        <strain evidence="1">Sukarami</strain>
    </source>
</reference>
<dbReference type="AlphaFoldDB" id="A0A9Q0BUF9"/>
<dbReference type="Proteomes" id="UP001059596">
    <property type="component" value="Chromosome 3R"/>
</dbReference>
<gene>
    <name evidence="1" type="ORF">M5D96_000390</name>
</gene>
<feature type="non-terminal residue" evidence="1">
    <location>
        <position position="1"/>
    </location>
</feature>
<organism evidence="1 2">
    <name type="scientific">Drosophila gunungcola</name>
    <name type="common">fruit fly</name>
    <dbReference type="NCBI Taxonomy" id="103775"/>
    <lineage>
        <taxon>Eukaryota</taxon>
        <taxon>Metazoa</taxon>
        <taxon>Ecdysozoa</taxon>
        <taxon>Arthropoda</taxon>
        <taxon>Hexapoda</taxon>
        <taxon>Insecta</taxon>
        <taxon>Pterygota</taxon>
        <taxon>Neoptera</taxon>
        <taxon>Endopterygota</taxon>
        <taxon>Diptera</taxon>
        <taxon>Brachycera</taxon>
        <taxon>Muscomorpha</taxon>
        <taxon>Ephydroidea</taxon>
        <taxon>Drosophilidae</taxon>
        <taxon>Drosophila</taxon>
        <taxon>Sophophora</taxon>
    </lineage>
</organism>
<protein>
    <submittedName>
        <fullName evidence="1">Uncharacterized protein</fullName>
    </submittedName>
</protein>
<comment type="caution">
    <text evidence="1">The sequence shown here is derived from an EMBL/GenBank/DDBJ whole genome shotgun (WGS) entry which is preliminary data.</text>
</comment>
<evidence type="ECO:0000313" key="1">
    <source>
        <dbReference type="EMBL" id="KAI8044239.1"/>
    </source>
</evidence>
<sequence length="55" mass="5971">ANSGQLIVRKSARRIIKYCRFFISLSAPDFDGKLLLWSGMDSADVLAGGILACKP</sequence>
<keyword evidence="2" id="KW-1185">Reference proteome</keyword>
<accession>A0A9Q0BUF9</accession>
<dbReference type="EMBL" id="JAMKOV010000001">
    <property type="protein sequence ID" value="KAI8044239.1"/>
    <property type="molecule type" value="Genomic_DNA"/>
</dbReference>
<evidence type="ECO:0000313" key="2">
    <source>
        <dbReference type="Proteomes" id="UP001059596"/>
    </source>
</evidence>
<name>A0A9Q0BUF9_9MUSC</name>
<proteinExistence type="predicted"/>